<dbReference type="AlphaFoldDB" id="A0A8G0PEU1"/>
<dbReference type="PANTHER" id="PTHR22893:SF91">
    <property type="entry name" value="NADPH DEHYDROGENASE 2-RELATED"/>
    <property type="match status" value="1"/>
</dbReference>
<dbReference type="SUPFAM" id="SSF51395">
    <property type="entry name" value="FMN-linked oxidoreductases"/>
    <property type="match status" value="1"/>
</dbReference>
<evidence type="ECO:0000259" key="2">
    <source>
        <dbReference type="Pfam" id="PF00724"/>
    </source>
</evidence>
<keyword evidence="4" id="KW-1185">Reference proteome</keyword>
<dbReference type="EMBL" id="CP075866">
    <property type="protein sequence ID" value="QYT00051.1"/>
    <property type="molecule type" value="Genomic_DNA"/>
</dbReference>
<evidence type="ECO:0000256" key="1">
    <source>
        <dbReference type="ARBA" id="ARBA00022630"/>
    </source>
</evidence>
<dbReference type="InterPro" id="IPR013785">
    <property type="entry name" value="Aldolase_TIM"/>
</dbReference>
<feature type="domain" description="NADH:flavin oxidoreductase/NADH oxidase N-terminal" evidence="2">
    <location>
        <begin position="5"/>
        <end position="339"/>
    </location>
</feature>
<evidence type="ECO:0000313" key="3">
    <source>
        <dbReference type="EMBL" id="QYT00051.1"/>
    </source>
</evidence>
<sequence length="381" mass="42368">MAEFKLFEPLRVGNSILDHRIVMAPLTRFRADADHVQLPQALEYYSQRASVPGTLIITEATLISEAHSGFPNAPGLWTDAQIKSWKAITDAVHDRRCTIFCQLIAPGRAAVLNPLDGEARQLLSSSATPMTEEEDCDVPQEMTDEQITSCISDFTQAAKNAILAGFDGIEIHGANGYLVDQFLQDNCNKRSDRWGGSIENRARFALEITSAIVEAIGAERVGFRISPFSQFQGMRMADPIPQFSFLAENLKPYQLAYLHIIESRVNNNVDIECTDSIKFLLDIWGKTSPIFVAGGYTPENARQTIDGEYRDYDVAVVFGRHFLANPDLPYRIKEGQPLNKYDRASFYTPLLPEGYIDYPFSPGFVAGRALSTRGTSLALAQ</sequence>
<dbReference type="GO" id="GO:0003959">
    <property type="term" value="F:NADPH dehydrogenase activity"/>
    <property type="evidence" value="ECO:0007669"/>
    <property type="project" value="TreeGrafter"/>
</dbReference>
<name>A0A8G0PEU1_9HYPO</name>
<accession>A0A8G0PEU1</accession>
<keyword evidence="1" id="KW-0285">Flavoprotein</keyword>
<dbReference type="Proteomes" id="UP000826661">
    <property type="component" value="Chromosome III"/>
</dbReference>
<dbReference type="Pfam" id="PF00724">
    <property type="entry name" value="Oxidored_FMN"/>
    <property type="match status" value="1"/>
</dbReference>
<proteinExistence type="predicted"/>
<gene>
    <name evidence="3" type="ORF">H0G86_007158</name>
</gene>
<organism evidence="3 4">
    <name type="scientific">Trichoderma simmonsii</name>
    <dbReference type="NCBI Taxonomy" id="1491479"/>
    <lineage>
        <taxon>Eukaryota</taxon>
        <taxon>Fungi</taxon>
        <taxon>Dikarya</taxon>
        <taxon>Ascomycota</taxon>
        <taxon>Pezizomycotina</taxon>
        <taxon>Sordariomycetes</taxon>
        <taxon>Hypocreomycetidae</taxon>
        <taxon>Hypocreales</taxon>
        <taxon>Hypocreaceae</taxon>
        <taxon>Trichoderma</taxon>
    </lineage>
</organism>
<evidence type="ECO:0000313" key="4">
    <source>
        <dbReference type="Proteomes" id="UP000826661"/>
    </source>
</evidence>
<dbReference type="CDD" id="cd02933">
    <property type="entry name" value="OYE_like_FMN"/>
    <property type="match status" value="1"/>
</dbReference>
<dbReference type="InterPro" id="IPR001155">
    <property type="entry name" value="OxRdtase_FMN_N"/>
</dbReference>
<dbReference type="PANTHER" id="PTHR22893">
    <property type="entry name" value="NADH OXIDOREDUCTASE-RELATED"/>
    <property type="match status" value="1"/>
</dbReference>
<dbReference type="InterPro" id="IPR045247">
    <property type="entry name" value="Oye-like"/>
</dbReference>
<reference evidence="3 4" key="1">
    <citation type="journal article" date="2021" name="BMC Genomics">
        <title>Telomere-to-telomere genome assembly of asparaginase-producing Trichoderma simmonsii.</title>
        <authorList>
            <person name="Chung D."/>
            <person name="Kwon Y.M."/>
            <person name="Yang Y."/>
        </authorList>
    </citation>
    <scope>NUCLEOTIDE SEQUENCE [LARGE SCALE GENOMIC DNA]</scope>
    <source>
        <strain evidence="3 4">GH-Sj1</strain>
    </source>
</reference>
<dbReference type="GO" id="GO:0010181">
    <property type="term" value="F:FMN binding"/>
    <property type="evidence" value="ECO:0007669"/>
    <property type="project" value="InterPro"/>
</dbReference>
<dbReference type="FunFam" id="3.20.20.70:FF:000138">
    <property type="entry name" value="NADPH dehydrogenase 1"/>
    <property type="match status" value="1"/>
</dbReference>
<protein>
    <submittedName>
        <fullName evidence="3">Oxidored_FMN domain-containing protein</fullName>
    </submittedName>
</protein>
<dbReference type="Gene3D" id="3.20.20.70">
    <property type="entry name" value="Aldolase class I"/>
    <property type="match status" value="1"/>
</dbReference>